<sequence length="51" mass="5608">MTRGWISWSGTEAFAYGERRGVDLSLLRQILDAGPMASTVSRGRLAKLLGR</sequence>
<protein>
    <submittedName>
        <fullName evidence="1">Uncharacterized protein</fullName>
    </submittedName>
</protein>
<evidence type="ECO:0000313" key="1">
    <source>
        <dbReference type="EMBL" id="BAK37562.1"/>
    </source>
</evidence>
<evidence type="ECO:0000313" key="2">
    <source>
        <dbReference type="Proteomes" id="UP000007947"/>
    </source>
</evidence>
<keyword evidence="2" id="KW-1185">Reference proteome</keyword>
<dbReference type="STRING" id="1032480.MLP_45480"/>
<dbReference type="AlphaFoldDB" id="F5XTW3"/>
<dbReference type="SUPFAM" id="SSF48179">
    <property type="entry name" value="6-phosphogluconate dehydrogenase C-terminal domain-like"/>
    <property type="match status" value="1"/>
</dbReference>
<dbReference type="Proteomes" id="UP000007947">
    <property type="component" value="Chromosome"/>
</dbReference>
<gene>
    <name evidence="1" type="ordered locus">MLP_45480</name>
</gene>
<reference evidence="1 2" key="1">
    <citation type="submission" date="2011-05" db="EMBL/GenBank/DDBJ databases">
        <title>Whole genome sequence of Microlunatus phosphovorus NM-1.</title>
        <authorList>
            <person name="Hosoyama A."/>
            <person name="Sasaki K."/>
            <person name="Harada T."/>
            <person name="Igarashi R."/>
            <person name="Kawakoshi A."/>
            <person name="Sasagawa M."/>
            <person name="Fukada J."/>
            <person name="Nakamura S."/>
            <person name="Katano Y."/>
            <person name="Hanada S."/>
            <person name="Kamagata Y."/>
            <person name="Nakamura N."/>
            <person name="Yamazaki S."/>
            <person name="Fujita N."/>
        </authorList>
    </citation>
    <scope>NUCLEOTIDE SEQUENCE [LARGE SCALE GENOMIC DNA]</scope>
    <source>
        <strain evidence="2">ATCC 700054 / DSM 10555 / JCM 9379 / NBRC 101784 / NCIMB 13414 / VKM Ac-1990 / NM-1</strain>
    </source>
</reference>
<name>F5XTW3_MICPN</name>
<dbReference type="HOGENOM" id="CLU_3100937_0_0_11"/>
<dbReference type="EMBL" id="AP012204">
    <property type="protein sequence ID" value="BAK37562.1"/>
    <property type="molecule type" value="Genomic_DNA"/>
</dbReference>
<dbReference type="KEGG" id="mph:MLP_45480"/>
<accession>F5XTW3</accession>
<proteinExistence type="predicted"/>
<dbReference type="InterPro" id="IPR008927">
    <property type="entry name" value="6-PGluconate_DH-like_C_sf"/>
</dbReference>
<organism evidence="1 2">
    <name type="scientific">Microlunatus phosphovorus (strain ATCC 700054 / DSM 10555 / JCM 9379 / NBRC 101784 / NCIMB 13414 / VKM Ac-1990 / NM-1)</name>
    <dbReference type="NCBI Taxonomy" id="1032480"/>
    <lineage>
        <taxon>Bacteria</taxon>
        <taxon>Bacillati</taxon>
        <taxon>Actinomycetota</taxon>
        <taxon>Actinomycetes</taxon>
        <taxon>Propionibacteriales</taxon>
        <taxon>Propionibacteriaceae</taxon>
        <taxon>Microlunatus</taxon>
    </lineage>
</organism>